<dbReference type="GO" id="GO:0005886">
    <property type="term" value="C:plasma membrane"/>
    <property type="evidence" value="ECO:0007669"/>
    <property type="project" value="UniProtKB-SubCell"/>
</dbReference>
<dbReference type="RefSeq" id="WP_248553154.1">
    <property type="nucleotide sequence ID" value="NZ_JALPRK010000020.1"/>
</dbReference>
<keyword evidence="1" id="KW-0812">Transmembrane</keyword>
<accession>A0A9X2BT51</accession>
<comment type="caution">
    <text evidence="2">The sequence shown here is derived from an EMBL/GenBank/DDBJ whole genome shotgun (WGS) entry which is preliminary data.</text>
</comment>
<protein>
    <submittedName>
        <fullName evidence="2">ABC transporter permease</fullName>
    </submittedName>
</protein>
<dbReference type="PANTHER" id="PTHR37305">
    <property type="entry name" value="INTEGRAL MEMBRANE PROTEIN-RELATED"/>
    <property type="match status" value="1"/>
</dbReference>
<feature type="transmembrane region" description="Helical" evidence="1">
    <location>
        <begin position="114"/>
        <end position="140"/>
    </location>
</feature>
<proteinExistence type="predicted"/>
<dbReference type="GO" id="GO:0140359">
    <property type="term" value="F:ABC-type transporter activity"/>
    <property type="evidence" value="ECO:0007669"/>
    <property type="project" value="InterPro"/>
</dbReference>
<organism evidence="2 3">
    <name type="scientific">Paenibacillus mellifer</name>
    <dbReference type="NCBI Taxonomy" id="2937794"/>
    <lineage>
        <taxon>Bacteria</taxon>
        <taxon>Bacillati</taxon>
        <taxon>Bacillota</taxon>
        <taxon>Bacilli</taxon>
        <taxon>Bacillales</taxon>
        <taxon>Paenibacillaceae</taxon>
        <taxon>Paenibacillus</taxon>
    </lineage>
</organism>
<dbReference type="PANTHER" id="PTHR37305:SF2">
    <property type="entry name" value="BACITRACIN TRANSPORT PERMEASE PROTEIN BCRB"/>
    <property type="match status" value="1"/>
</dbReference>
<reference evidence="2" key="1">
    <citation type="submission" date="2022-04" db="EMBL/GenBank/DDBJ databases">
        <authorList>
            <person name="Seo M.-J."/>
        </authorList>
    </citation>
    <scope>NUCLEOTIDE SEQUENCE</scope>
    <source>
        <strain evidence="2">MBLB2552</strain>
    </source>
</reference>
<feature type="transmembrane region" description="Helical" evidence="1">
    <location>
        <begin position="70"/>
        <end position="93"/>
    </location>
</feature>
<keyword evidence="1" id="KW-0472">Membrane</keyword>
<evidence type="ECO:0000256" key="1">
    <source>
        <dbReference type="SAM" id="Phobius"/>
    </source>
</evidence>
<dbReference type="AlphaFoldDB" id="A0A9X2BT51"/>
<dbReference type="EMBL" id="JALPRK010000020">
    <property type="protein sequence ID" value="MCK8489110.1"/>
    <property type="molecule type" value="Genomic_DNA"/>
</dbReference>
<evidence type="ECO:0000313" key="2">
    <source>
        <dbReference type="EMBL" id="MCK8489110.1"/>
    </source>
</evidence>
<dbReference type="Proteomes" id="UP001139534">
    <property type="component" value="Unassembled WGS sequence"/>
</dbReference>
<feature type="transmembrane region" description="Helical" evidence="1">
    <location>
        <begin position="234"/>
        <end position="256"/>
    </location>
</feature>
<sequence>MNRALFVSTYRRNLKLFVVFLAITIFYFLATMGMFTGGESDLFAAMPEAMRNAFGMQEGMESLTGFMATGFYGATFIMFLMIYCVVVANGLMSHLVDRGSMAYLLATPVSRRRIAVTQAGVLIVNLFLISLLTSVAGLALAPVLVNDAKLDTSAFLQINLLGFLLFFVISGYAFLFSCLLNDSKHTLAASGLLSVFFFIAQLVANMSGEMEWLRGLTVLSVFEPIQVATSSYDVLPAALGLGAAGLVLYGAAVWIFSKRDLPL</sequence>
<feature type="transmembrane region" description="Helical" evidence="1">
    <location>
        <begin position="16"/>
        <end position="36"/>
    </location>
</feature>
<feature type="transmembrane region" description="Helical" evidence="1">
    <location>
        <begin position="160"/>
        <end position="180"/>
    </location>
</feature>
<dbReference type="Pfam" id="PF12679">
    <property type="entry name" value="ABC2_membrane_2"/>
    <property type="match status" value="1"/>
</dbReference>
<name>A0A9X2BT51_9BACL</name>
<feature type="transmembrane region" description="Helical" evidence="1">
    <location>
        <begin position="187"/>
        <end position="204"/>
    </location>
</feature>
<keyword evidence="3" id="KW-1185">Reference proteome</keyword>
<keyword evidence="1" id="KW-1133">Transmembrane helix</keyword>
<gene>
    <name evidence="2" type="ORF">M0651_18215</name>
</gene>
<evidence type="ECO:0000313" key="3">
    <source>
        <dbReference type="Proteomes" id="UP001139534"/>
    </source>
</evidence>